<evidence type="ECO:0000313" key="3">
    <source>
        <dbReference type="Proteomes" id="UP000250079"/>
    </source>
</evidence>
<sequence>MGRRSQKSRTGQQARERFKHSVKETEGSDDNGAKSVDISAAGGNDSGKRKKARALKSESEGDFDGDEADAIAAGYASIEVDQNPQTCCSNCKTIFEVSKELLSSSDTRVRCGECLSIFDALANLRQPSDEEAEESDSESSDENAQNVGEESTGDGHSVASSLPDASAAALAGLANNASPLDVTYADFSLFSADAALQNVDYLDETVEVQSFDFDDPAGDDELDDTYSETLFAQGPEVDARSAINETDSGSVRDATLVIPAHASAGILVADTGAEEEGALEHHDDPLSDTIAGDGVDELLESLERAQAQKPPVEVRKTGSWRFKGALLLLAVSLAVALYGYRERQSLQNSRYVRPLLEVVCSVTGCTLEEQVDLDSLQVLKRSVFSHPTIEDALLINIGFINKASFGQRYPVLEIRLTDRNGRLVVKNSFEPSDYLDNWQQGDVFAAGKQLDVTLNLDDPGNEAMSFELDFR</sequence>
<dbReference type="InterPro" id="IPR011723">
    <property type="entry name" value="Znf/thioredoxin_put"/>
</dbReference>
<accession>A0A2Z2NJE2</accession>
<dbReference type="Pfam" id="PF11906">
    <property type="entry name" value="DUF3426"/>
    <property type="match status" value="1"/>
</dbReference>
<evidence type="ECO:0000256" key="1">
    <source>
        <dbReference type="SAM" id="MobiDB-lite"/>
    </source>
</evidence>
<gene>
    <name evidence="2" type="ORF">IMCC3135_06595</name>
</gene>
<keyword evidence="3" id="KW-1185">Reference proteome</keyword>
<feature type="compositionally biased region" description="Basic and acidic residues" evidence="1">
    <location>
        <begin position="14"/>
        <end position="26"/>
    </location>
</feature>
<name>A0A2Z2NJE2_9GAMM</name>
<dbReference type="InterPro" id="IPR021834">
    <property type="entry name" value="DUF3426"/>
</dbReference>
<organism evidence="2 3">
    <name type="scientific">Granulosicoccus antarcticus IMCC3135</name>
    <dbReference type="NCBI Taxonomy" id="1192854"/>
    <lineage>
        <taxon>Bacteria</taxon>
        <taxon>Pseudomonadati</taxon>
        <taxon>Pseudomonadota</taxon>
        <taxon>Gammaproteobacteria</taxon>
        <taxon>Chromatiales</taxon>
        <taxon>Granulosicoccaceae</taxon>
        <taxon>Granulosicoccus</taxon>
    </lineage>
</organism>
<dbReference type="OrthoDB" id="6717714at2"/>
<feature type="compositionally biased region" description="Acidic residues" evidence="1">
    <location>
        <begin position="129"/>
        <end position="141"/>
    </location>
</feature>
<feature type="region of interest" description="Disordered" evidence="1">
    <location>
        <begin position="1"/>
        <end position="66"/>
    </location>
</feature>
<dbReference type="Proteomes" id="UP000250079">
    <property type="component" value="Chromosome"/>
</dbReference>
<evidence type="ECO:0000313" key="2">
    <source>
        <dbReference type="EMBL" id="ASJ71426.1"/>
    </source>
</evidence>
<feature type="region of interest" description="Disordered" evidence="1">
    <location>
        <begin position="125"/>
        <end position="160"/>
    </location>
</feature>
<protein>
    <recommendedName>
        <fullName evidence="4">Zinc finger/thioredoxin putative domain-containing protein</fullName>
    </recommendedName>
</protein>
<evidence type="ECO:0008006" key="4">
    <source>
        <dbReference type="Google" id="ProtNLM"/>
    </source>
</evidence>
<dbReference type="AlphaFoldDB" id="A0A2Z2NJE2"/>
<reference evidence="2 3" key="1">
    <citation type="submission" date="2016-12" db="EMBL/GenBank/DDBJ databases">
        <authorList>
            <person name="Song W.-J."/>
            <person name="Kurnit D.M."/>
        </authorList>
    </citation>
    <scope>NUCLEOTIDE SEQUENCE [LARGE SCALE GENOMIC DNA]</scope>
    <source>
        <strain evidence="2 3">IMCC3135</strain>
    </source>
</reference>
<dbReference type="RefSeq" id="WP_088916866.1">
    <property type="nucleotide sequence ID" value="NZ_CP018632.1"/>
</dbReference>
<dbReference type="NCBIfam" id="TIGR02098">
    <property type="entry name" value="MJ0042_CXXC"/>
    <property type="match status" value="1"/>
</dbReference>
<dbReference type="KEGG" id="gai:IMCC3135_06595"/>
<dbReference type="EMBL" id="CP018632">
    <property type="protein sequence ID" value="ASJ71426.1"/>
    <property type="molecule type" value="Genomic_DNA"/>
</dbReference>
<proteinExistence type="predicted"/>